<dbReference type="EMBL" id="MTYJ01000015">
    <property type="protein sequence ID" value="OQV22796.1"/>
    <property type="molecule type" value="Genomic_DNA"/>
</dbReference>
<proteinExistence type="predicted"/>
<sequence length="335" mass="38269">MWPSKRRADFLDNLPNQQGANLLGTVFESSENGLASALTNALNVYTIATRPEAGRVFQLFQTGWNNFGLPQLFNDFAENSSYPLFANLTKSDEIVFQRTEQPLKAMFNKGFITTGGPERIFVHNGKGSQTSNIKKAVYKMSKDIGTENLFEIQSGFLKALWNPNDQLKVLLKDLWCTLGFNSTASYTGIYVPYYDSLTSDQTEDITRRYLNATYQACENTTTPCPKNLLVVHENQDVYRRIVFLAGEDFAVMDLKEAIFRSEYGMEEWTSPMREQLLRYLQPGYVKRDLWLKRNRETMLSMTLLAMGRQVICPMATDVCRVIALLRGDVSFMYDV</sequence>
<reference evidence="2" key="1">
    <citation type="submission" date="2017-01" db="EMBL/GenBank/DDBJ databases">
        <title>Comparative genomics of anhydrobiosis in the tardigrade Hypsibius dujardini.</title>
        <authorList>
            <person name="Yoshida Y."/>
            <person name="Koutsovoulos G."/>
            <person name="Laetsch D."/>
            <person name="Stevens L."/>
            <person name="Kumar S."/>
            <person name="Horikawa D."/>
            <person name="Ishino K."/>
            <person name="Komine S."/>
            <person name="Tomita M."/>
            <person name="Blaxter M."/>
            <person name="Arakawa K."/>
        </authorList>
    </citation>
    <scope>NUCLEOTIDE SEQUENCE [LARGE SCALE GENOMIC DNA]</scope>
    <source>
        <strain evidence="2">Z151</strain>
    </source>
</reference>
<gene>
    <name evidence="1" type="ORF">BV898_03231</name>
</gene>
<organism evidence="1 2">
    <name type="scientific">Hypsibius exemplaris</name>
    <name type="common">Freshwater tardigrade</name>
    <dbReference type="NCBI Taxonomy" id="2072580"/>
    <lineage>
        <taxon>Eukaryota</taxon>
        <taxon>Metazoa</taxon>
        <taxon>Ecdysozoa</taxon>
        <taxon>Tardigrada</taxon>
        <taxon>Eutardigrada</taxon>
        <taxon>Parachela</taxon>
        <taxon>Hypsibioidea</taxon>
        <taxon>Hypsibiidae</taxon>
        <taxon>Hypsibius</taxon>
    </lineage>
</organism>
<name>A0A1W0X5I6_HYPEX</name>
<dbReference type="Proteomes" id="UP000192578">
    <property type="component" value="Unassembled WGS sequence"/>
</dbReference>
<protein>
    <submittedName>
        <fullName evidence="1">Uncharacterized protein</fullName>
    </submittedName>
</protein>
<comment type="caution">
    <text evidence="1">The sequence shown here is derived from an EMBL/GenBank/DDBJ whole genome shotgun (WGS) entry which is preliminary data.</text>
</comment>
<accession>A0A1W0X5I6</accession>
<evidence type="ECO:0000313" key="2">
    <source>
        <dbReference type="Proteomes" id="UP000192578"/>
    </source>
</evidence>
<dbReference type="AlphaFoldDB" id="A0A1W0X5I6"/>
<evidence type="ECO:0000313" key="1">
    <source>
        <dbReference type="EMBL" id="OQV22796.1"/>
    </source>
</evidence>
<keyword evidence="2" id="KW-1185">Reference proteome</keyword>